<dbReference type="CDD" id="cd08946">
    <property type="entry name" value="SDR_e"/>
    <property type="match status" value="1"/>
</dbReference>
<sequence>MSKTVAVIGAGGYIGSVLVGRLLEAGYRIRALDRFFFGVGTLGRYAGHPALDLKTIDIRDLGARELEGCWGVLDLSGLSNDPAAEVDLQLTWEINEKGRVDLARSAQSAGVERYVFSGSCSVYGAGGDADLAEDSELNPLTAYAQAAAKAEEAIRAMNRPGFTTVALRNATVFGLSPRMRFDLVVNVMTLSAFERGQIVVTGGGRQRRPLVHVQDAARAFMCALEANADAVGGEVFNVGLANFRMIELSEAVRKAVPTPVQVQFAPGDADKRDYSVNFEKARKVLGFSACVDIPVGVREIHRALEAGQVERGLVTKTVAWYRHLIKMARVLDYGLVARTASLPVGEAAPLAARQAELQGTGRPSVAAAVRETAPGRALLSIVSMIGMLFGLETEYSEESLTLTDRASNLARTFETVMAVAA</sequence>
<evidence type="ECO:0000313" key="2">
    <source>
        <dbReference type="EMBL" id="MDU0343833.1"/>
    </source>
</evidence>
<dbReference type="RefSeq" id="WP_316021528.1">
    <property type="nucleotide sequence ID" value="NZ_JAWDID010000089.1"/>
</dbReference>
<feature type="domain" description="NAD-dependent epimerase/dehydratase" evidence="1">
    <location>
        <begin position="5"/>
        <end position="239"/>
    </location>
</feature>
<keyword evidence="3" id="KW-1185">Reference proteome</keyword>
<dbReference type="Gene3D" id="3.40.50.720">
    <property type="entry name" value="NAD(P)-binding Rossmann-like Domain"/>
    <property type="match status" value="1"/>
</dbReference>
<evidence type="ECO:0000259" key="1">
    <source>
        <dbReference type="Pfam" id="PF01370"/>
    </source>
</evidence>
<evidence type="ECO:0000313" key="3">
    <source>
        <dbReference type="Proteomes" id="UP001254257"/>
    </source>
</evidence>
<dbReference type="PANTHER" id="PTHR43245:SF23">
    <property type="entry name" value="NAD(P)-BINDING DOMAIN-CONTAINING PROTEIN"/>
    <property type="match status" value="1"/>
</dbReference>
<dbReference type="Pfam" id="PF01370">
    <property type="entry name" value="Epimerase"/>
    <property type="match status" value="1"/>
</dbReference>
<dbReference type="EMBL" id="JAWDID010000089">
    <property type="protein sequence ID" value="MDU0343833.1"/>
    <property type="molecule type" value="Genomic_DNA"/>
</dbReference>
<protein>
    <submittedName>
        <fullName evidence="2">SDR family oxidoreductase</fullName>
    </submittedName>
</protein>
<dbReference type="InterPro" id="IPR001509">
    <property type="entry name" value="Epimerase_deHydtase"/>
</dbReference>
<organism evidence="2 3">
    <name type="scientific">Bosea rubneri</name>
    <dbReference type="NCBI Taxonomy" id="3075434"/>
    <lineage>
        <taxon>Bacteria</taxon>
        <taxon>Pseudomonadati</taxon>
        <taxon>Pseudomonadota</taxon>
        <taxon>Alphaproteobacteria</taxon>
        <taxon>Hyphomicrobiales</taxon>
        <taxon>Boseaceae</taxon>
        <taxon>Bosea</taxon>
    </lineage>
</organism>
<dbReference type="Proteomes" id="UP001254257">
    <property type="component" value="Unassembled WGS sequence"/>
</dbReference>
<dbReference type="InterPro" id="IPR050177">
    <property type="entry name" value="Lipid_A_modif_metabolic_enz"/>
</dbReference>
<dbReference type="InterPro" id="IPR036291">
    <property type="entry name" value="NAD(P)-bd_dom_sf"/>
</dbReference>
<reference evidence="2 3" key="1">
    <citation type="submission" date="2023-09" db="EMBL/GenBank/DDBJ databases">
        <title>Whole genome shotgun sequencing (WGS) of Bosea sp. ZW T0_25, isolated from stored onions (Allium cepa).</title>
        <authorList>
            <person name="Stoll D.A."/>
            <person name="Huch M."/>
        </authorList>
    </citation>
    <scope>NUCLEOTIDE SEQUENCE [LARGE SCALE GENOMIC DNA]</scope>
    <source>
        <strain evidence="2 3">ZW T0_25</strain>
    </source>
</reference>
<proteinExistence type="predicted"/>
<comment type="caution">
    <text evidence="2">The sequence shown here is derived from an EMBL/GenBank/DDBJ whole genome shotgun (WGS) entry which is preliminary data.</text>
</comment>
<name>A0ABU3SGA9_9HYPH</name>
<dbReference type="PANTHER" id="PTHR43245">
    <property type="entry name" value="BIFUNCTIONAL POLYMYXIN RESISTANCE PROTEIN ARNA"/>
    <property type="match status" value="1"/>
</dbReference>
<dbReference type="SUPFAM" id="SSF51735">
    <property type="entry name" value="NAD(P)-binding Rossmann-fold domains"/>
    <property type="match status" value="1"/>
</dbReference>
<gene>
    <name evidence="2" type="ORF">RKE40_28460</name>
</gene>
<accession>A0ABU3SGA9</accession>